<accession>A0A8T7LQN1</accession>
<dbReference type="CDD" id="cd05483">
    <property type="entry name" value="retropepsin_like_bacteria"/>
    <property type="match status" value="1"/>
</dbReference>
<dbReference type="GO" id="GO:0008233">
    <property type="term" value="F:peptidase activity"/>
    <property type="evidence" value="ECO:0007669"/>
    <property type="project" value="UniProtKB-KW"/>
</dbReference>
<dbReference type="Proteomes" id="UP000521676">
    <property type="component" value="Unassembled WGS sequence"/>
</dbReference>
<gene>
    <name evidence="1" type="ORF">HXX08_00500</name>
    <name evidence="2" type="ORF">OZ401_002019</name>
</gene>
<dbReference type="AlphaFoldDB" id="A0A8T7LQN1"/>
<organism evidence="1 3">
    <name type="scientific">Candidatus Chlorohelix allophototropha</name>
    <dbReference type="NCBI Taxonomy" id="3003348"/>
    <lineage>
        <taxon>Bacteria</taxon>
        <taxon>Bacillati</taxon>
        <taxon>Chloroflexota</taxon>
        <taxon>Chloroflexia</taxon>
        <taxon>Candidatus Chloroheliales</taxon>
        <taxon>Candidatus Chloroheliaceae</taxon>
        <taxon>Candidatus Chlorohelix</taxon>
    </lineage>
</organism>
<reference evidence="1 3" key="1">
    <citation type="submission" date="2020-06" db="EMBL/GenBank/DDBJ databases">
        <title>Anoxygenic phototrophic Chloroflexota member uses a Type I reaction center.</title>
        <authorList>
            <person name="Tsuji J.M."/>
            <person name="Shaw N.A."/>
            <person name="Nagashima S."/>
            <person name="Venkiteswaran J."/>
            <person name="Schiff S.L."/>
            <person name="Hanada S."/>
            <person name="Tank M."/>
            <person name="Neufeld J.D."/>
        </authorList>
    </citation>
    <scope>NUCLEOTIDE SEQUENCE [LARGE SCALE GENOMIC DNA]</scope>
    <source>
        <strain evidence="1">L227-S17</strain>
    </source>
</reference>
<name>A0A8T7LQN1_9CHLR</name>
<evidence type="ECO:0000313" key="3">
    <source>
        <dbReference type="Proteomes" id="UP000521676"/>
    </source>
</evidence>
<dbReference type="InterPro" id="IPR034122">
    <property type="entry name" value="Retropepsin-like_bacterial"/>
</dbReference>
<protein>
    <submittedName>
        <fullName evidence="1">Clan AA aspartic protease</fullName>
    </submittedName>
    <submittedName>
        <fullName evidence="2">Retroviral-like aspartic protease family protein</fullName>
    </submittedName>
</protein>
<dbReference type="Gene3D" id="2.40.70.10">
    <property type="entry name" value="Acid Proteases"/>
    <property type="match status" value="1"/>
</dbReference>
<dbReference type="RefSeq" id="WP_341468110.1">
    <property type="nucleotide sequence ID" value="NZ_CP128399.1"/>
</dbReference>
<dbReference type="EMBL" id="JACATZ010000001">
    <property type="protein sequence ID" value="NWJ44334.1"/>
    <property type="molecule type" value="Genomic_DNA"/>
</dbReference>
<evidence type="ECO:0000313" key="2">
    <source>
        <dbReference type="EMBL" id="WJW66228.1"/>
    </source>
</evidence>
<dbReference type="EMBL" id="CP128399">
    <property type="protein sequence ID" value="WJW66228.1"/>
    <property type="molecule type" value="Genomic_DNA"/>
</dbReference>
<dbReference type="Pfam" id="PF13650">
    <property type="entry name" value="Asp_protease_2"/>
    <property type="match status" value="1"/>
</dbReference>
<evidence type="ECO:0000313" key="4">
    <source>
        <dbReference type="Proteomes" id="UP001431572"/>
    </source>
</evidence>
<reference evidence="2" key="2">
    <citation type="journal article" date="2024" name="Nature">
        <title>Anoxygenic phototroph of the Chloroflexota uses a type I reaction centre.</title>
        <authorList>
            <person name="Tsuji J.M."/>
            <person name="Shaw N.A."/>
            <person name="Nagashima S."/>
            <person name="Venkiteswaran J.J."/>
            <person name="Schiff S.L."/>
            <person name="Watanabe T."/>
            <person name="Fukui M."/>
            <person name="Hanada S."/>
            <person name="Tank M."/>
            <person name="Neufeld J.D."/>
        </authorList>
    </citation>
    <scope>NUCLEOTIDE SEQUENCE</scope>
    <source>
        <strain evidence="2">L227-S17</strain>
    </source>
</reference>
<sequence length="290" mass="32030">MPQVDSIQELGQFFLPLAINGSTFPPHYFILDTGAGMSAIDVSLAQSLNLTTIGYAELAGTAGVINVPIKQIDTLAPLRRMLPVTELTQYDLIATTQDLSQFKVPYPATHEAGLLGNNFLRHFIVELEFLPPALHIYRPQGYLPPGVDGTRFINIWLDGHHIMRVQGRLDGWLEVDLRVDSGAASLSLAGPYLNLPVAVWKKLCDKHPEYYFYTTLNAGGMGGPVELNVARIGSLEIGSLRFDYPSVVVQPEQGIFANKDAVGFISLNLFESRRWMTIDYPAGRIYLGQP</sequence>
<proteinExistence type="predicted"/>
<keyword evidence="1" id="KW-0378">Hydrolase</keyword>
<dbReference type="InterPro" id="IPR021109">
    <property type="entry name" value="Peptidase_aspartic_dom_sf"/>
</dbReference>
<dbReference type="SUPFAM" id="SSF50630">
    <property type="entry name" value="Acid proteases"/>
    <property type="match status" value="1"/>
</dbReference>
<keyword evidence="4" id="KW-1185">Reference proteome</keyword>
<evidence type="ECO:0000313" key="1">
    <source>
        <dbReference type="EMBL" id="NWJ44334.1"/>
    </source>
</evidence>
<dbReference type="Proteomes" id="UP001431572">
    <property type="component" value="Chromosome 1"/>
</dbReference>
<keyword evidence="1" id="KW-0645">Protease</keyword>
<dbReference type="GO" id="GO:0006508">
    <property type="term" value="P:proteolysis"/>
    <property type="evidence" value="ECO:0007669"/>
    <property type="project" value="UniProtKB-KW"/>
</dbReference>